<sequence length="247" mass="25259">MRKKTWIRAGVCVAATALLLAATTAPAGAAGIATGQTLGVGDSRCTDSVQSDNGARLTGFFTNGTGEWTVLRSSTMGGPETVVFRAPAGARSGAQTPIDKTISPTASGTFVYRACVVVHKIMKVSVFSVTHYQALLTSTSSTAVSDLGPETANLSLNAQACGDRTPVSPGDTIRLVGTGTGRTGWIISVTGSTNNYEGNWAVLYTATDGGIDQTFVLDPEITEVTACAGGAVATGRDAVSFELSIVD</sequence>
<feature type="signal peptide" evidence="1">
    <location>
        <begin position="1"/>
        <end position="29"/>
    </location>
</feature>
<gene>
    <name evidence="2" type="ORF">Phou_054360</name>
</gene>
<evidence type="ECO:0008006" key="4">
    <source>
        <dbReference type="Google" id="ProtNLM"/>
    </source>
</evidence>
<comment type="caution">
    <text evidence="2">The sequence shown here is derived from an EMBL/GenBank/DDBJ whole genome shotgun (WGS) entry which is preliminary data.</text>
</comment>
<evidence type="ECO:0000313" key="3">
    <source>
        <dbReference type="Proteomes" id="UP000482800"/>
    </source>
</evidence>
<protein>
    <recommendedName>
        <fullName evidence="4">Secreted protein</fullName>
    </recommendedName>
</protein>
<reference evidence="2 3" key="2">
    <citation type="submission" date="2020-03" db="EMBL/GenBank/DDBJ databases">
        <authorList>
            <person name="Ichikawa N."/>
            <person name="Kimura A."/>
            <person name="Kitahashi Y."/>
            <person name="Uohara A."/>
        </authorList>
    </citation>
    <scope>NUCLEOTIDE SEQUENCE [LARGE SCALE GENOMIC DNA]</scope>
    <source>
        <strain evidence="2 3">NBRC 108639</strain>
    </source>
</reference>
<dbReference type="RefSeq" id="WP_173060179.1">
    <property type="nucleotide sequence ID" value="NZ_BAABGO010000019.1"/>
</dbReference>
<accession>A0A6V8KGW1</accession>
<evidence type="ECO:0000313" key="2">
    <source>
        <dbReference type="EMBL" id="GFJ81256.1"/>
    </source>
</evidence>
<reference evidence="2 3" key="1">
    <citation type="submission" date="2020-03" db="EMBL/GenBank/DDBJ databases">
        <title>Whole genome shotgun sequence of Phytohabitans houttuyneae NBRC 108639.</title>
        <authorList>
            <person name="Komaki H."/>
            <person name="Tamura T."/>
        </authorList>
    </citation>
    <scope>NUCLEOTIDE SEQUENCE [LARGE SCALE GENOMIC DNA]</scope>
    <source>
        <strain evidence="2 3">NBRC 108639</strain>
    </source>
</reference>
<dbReference type="AlphaFoldDB" id="A0A6V8KGW1"/>
<keyword evidence="1" id="KW-0732">Signal</keyword>
<feature type="chain" id="PRO_5028955948" description="Secreted protein" evidence="1">
    <location>
        <begin position="30"/>
        <end position="247"/>
    </location>
</feature>
<organism evidence="2 3">
    <name type="scientific">Phytohabitans houttuyneae</name>
    <dbReference type="NCBI Taxonomy" id="1076126"/>
    <lineage>
        <taxon>Bacteria</taxon>
        <taxon>Bacillati</taxon>
        <taxon>Actinomycetota</taxon>
        <taxon>Actinomycetes</taxon>
        <taxon>Micromonosporales</taxon>
        <taxon>Micromonosporaceae</taxon>
    </lineage>
</organism>
<dbReference type="Proteomes" id="UP000482800">
    <property type="component" value="Unassembled WGS sequence"/>
</dbReference>
<evidence type="ECO:0000256" key="1">
    <source>
        <dbReference type="SAM" id="SignalP"/>
    </source>
</evidence>
<proteinExistence type="predicted"/>
<keyword evidence="3" id="KW-1185">Reference proteome</keyword>
<name>A0A6V8KGW1_9ACTN</name>
<dbReference type="EMBL" id="BLPF01000002">
    <property type="protein sequence ID" value="GFJ81256.1"/>
    <property type="molecule type" value="Genomic_DNA"/>
</dbReference>